<dbReference type="Pfam" id="PF00011">
    <property type="entry name" value="HSP20"/>
    <property type="match status" value="1"/>
</dbReference>
<evidence type="ECO:0000256" key="1">
    <source>
        <dbReference type="PROSITE-ProRule" id="PRU00285"/>
    </source>
</evidence>
<dbReference type="CDD" id="cd06464">
    <property type="entry name" value="ACD_sHsps-like"/>
    <property type="match status" value="1"/>
</dbReference>
<evidence type="ECO:0000256" key="2">
    <source>
        <dbReference type="RuleBase" id="RU003616"/>
    </source>
</evidence>
<reference evidence="4" key="1">
    <citation type="submission" date="2021-10" db="EMBL/GenBank/DDBJ databases">
        <authorList>
            <person name="Lyu M."/>
            <person name="Wang X."/>
            <person name="Meng X."/>
            <person name="Xu K."/>
        </authorList>
    </citation>
    <scope>NUCLEOTIDE SEQUENCE</scope>
    <source>
        <strain evidence="4">A6</strain>
    </source>
</reference>
<keyword evidence="5" id="KW-1185">Reference proteome</keyword>
<dbReference type="Gene3D" id="2.60.40.790">
    <property type="match status" value="1"/>
</dbReference>
<proteinExistence type="inferred from homology"/>
<dbReference type="Proteomes" id="UP001165293">
    <property type="component" value="Unassembled WGS sequence"/>
</dbReference>
<comment type="caution">
    <text evidence="4">The sequence shown here is derived from an EMBL/GenBank/DDBJ whole genome shotgun (WGS) entry which is preliminary data.</text>
</comment>
<evidence type="ECO:0000259" key="3">
    <source>
        <dbReference type="PROSITE" id="PS01031"/>
    </source>
</evidence>
<feature type="domain" description="SHSP" evidence="3">
    <location>
        <begin position="42"/>
        <end position="154"/>
    </location>
</feature>
<dbReference type="SUPFAM" id="SSF49764">
    <property type="entry name" value="HSP20-like chaperones"/>
    <property type="match status" value="1"/>
</dbReference>
<organism evidence="4 5">
    <name type="scientific">Noviluteimonas lactosilytica</name>
    <dbReference type="NCBI Taxonomy" id="2888523"/>
    <lineage>
        <taxon>Bacteria</taxon>
        <taxon>Pseudomonadati</taxon>
        <taxon>Pseudomonadota</taxon>
        <taxon>Gammaproteobacteria</taxon>
        <taxon>Lysobacterales</taxon>
        <taxon>Lysobacteraceae</taxon>
        <taxon>Noviluteimonas</taxon>
    </lineage>
</organism>
<accession>A0ABS8JGM4</accession>
<name>A0ABS8JGM4_9GAMM</name>
<dbReference type="InterPro" id="IPR002068">
    <property type="entry name" value="A-crystallin/Hsp20_dom"/>
</dbReference>
<gene>
    <name evidence="4" type="ORF">LK996_06065</name>
</gene>
<protein>
    <submittedName>
        <fullName evidence="4">Hsp20/alpha crystallin family protein</fullName>
    </submittedName>
</protein>
<dbReference type="EMBL" id="JAJGAK010000001">
    <property type="protein sequence ID" value="MCC8362638.1"/>
    <property type="molecule type" value="Genomic_DNA"/>
</dbReference>
<dbReference type="InterPro" id="IPR031107">
    <property type="entry name" value="Small_HSP"/>
</dbReference>
<sequence>MNMVRQTDWPTGLNLHNELRRVVDRMFEGGRFEQDATDDSSIVTSQWTPRVDVLEEPERFLLLADLPGIEPADIEVSMDDGILTIKGERKSETASRTNRFSRIERSYGVFHRRFALPGSADAQGISAQGRNGVLEVSIPKRPETTPRRIQVNHLGGRVLEDQTSSQ</sequence>
<evidence type="ECO:0000313" key="4">
    <source>
        <dbReference type="EMBL" id="MCC8362638.1"/>
    </source>
</evidence>
<dbReference type="RefSeq" id="WP_230526221.1">
    <property type="nucleotide sequence ID" value="NZ_JAJGAK010000001.1"/>
</dbReference>
<dbReference type="InterPro" id="IPR008978">
    <property type="entry name" value="HSP20-like_chaperone"/>
</dbReference>
<dbReference type="PROSITE" id="PS01031">
    <property type="entry name" value="SHSP"/>
    <property type="match status" value="1"/>
</dbReference>
<comment type="similarity">
    <text evidence="1 2">Belongs to the small heat shock protein (HSP20) family.</text>
</comment>
<dbReference type="PANTHER" id="PTHR11527">
    <property type="entry name" value="HEAT-SHOCK PROTEIN 20 FAMILY MEMBER"/>
    <property type="match status" value="1"/>
</dbReference>
<evidence type="ECO:0000313" key="5">
    <source>
        <dbReference type="Proteomes" id="UP001165293"/>
    </source>
</evidence>